<feature type="transmembrane region" description="Helical" evidence="1">
    <location>
        <begin position="210"/>
        <end position="230"/>
    </location>
</feature>
<evidence type="ECO:0000313" key="3">
    <source>
        <dbReference type="EMBL" id="MFD1122800.1"/>
    </source>
</evidence>
<keyword evidence="1" id="KW-0472">Membrane</keyword>
<sequence>MSLITECPACFTQFEVDDEQLQAYAGKVRCGECNHVFDARSSLIEATEATEAIAGNESAARAEPVPAVESIESAESPAQITATENTATGNAQYAPDVADISYTVEAQAEDAKGSSKVDSSGTYSAEMDVSTVNSSDTYSAPEATLDSPTAELNTPLATQDNAAEEANHLQALNWNVGREEAKTTPIPEFLRNVSLSEEWPTAAEKPKAQWVFPLLSGLLLVAILLQFVYFTRTSLAANYPSTKPLLQAACKVAHCAVVLPSDITQLTIDDADIQEHREREGVLVFSSVLINHGAVAQAYPMIELTLTNMADEPVLRKILKPAEYLPASSKATEGLAAQQEQPVKTTLGIEEKAITGFRVAIAY</sequence>
<keyword evidence="1" id="KW-0812">Transmembrane</keyword>
<proteinExistence type="predicted"/>
<gene>
    <name evidence="3" type="ORF">ACFQ2T_09825</name>
</gene>
<feature type="domain" description="Zinc finger/thioredoxin putative" evidence="2">
    <location>
        <begin position="3"/>
        <end position="39"/>
    </location>
</feature>
<comment type="caution">
    <text evidence="3">The sequence shown here is derived from an EMBL/GenBank/DDBJ whole genome shotgun (WGS) entry which is preliminary data.</text>
</comment>
<dbReference type="EMBL" id="JBHTLN010000001">
    <property type="protein sequence ID" value="MFD1122800.1"/>
    <property type="molecule type" value="Genomic_DNA"/>
</dbReference>
<name>A0ABW3PEK6_9PROT</name>
<dbReference type="InterPro" id="IPR021834">
    <property type="entry name" value="DUF3426"/>
</dbReference>
<dbReference type="RefSeq" id="WP_379033775.1">
    <property type="nucleotide sequence ID" value="NZ_JBHTLN010000001.1"/>
</dbReference>
<evidence type="ECO:0000256" key="1">
    <source>
        <dbReference type="SAM" id="Phobius"/>
    </source>
</evidence>
<evidence type="ECO:0000313" key="4">
    <source>
        <dbReference type="Proteomes" id="UP001597206"/>
    </source>
</evidence>
<dbReference type="InterPro" id="IPR011723">
    <property type="entry name" value="Znf/thioredoxin_put"/>
</dbReference>
<evidence type="ECO:0000259" key="2">
    <source>
        <dbReference type="Pfam" id="PF13719"/>
    </source>
</evidence>
<keyword evidence="4" id="KW-1185">Reference proteome</keyword>
<dbReference type="Pfam" id="PF11906">
    <property type="entry name" value="DUF3426"/>
    <property type="match status" value="1"/>
</dbReference>
<reference evidence="4" key="1">
    <citation type="journal article" date="2019" name="Int. J. Syst. Evol. Microbiol.">
        <title>The Global Catalogue of Microorganisms (GCM) 10K type strain sequencing project: providing services to taxonomists for standard genome sequencing and annotation.</title>
        <authorList>
            <consortium name="The Broad Institute Genomics Platform"/>
            <consortium name="The Broad Institute Genome Sequencing Center for Infectious Disease"/>
            <person name="Wu L."/>
            <person name="Ma J."/>
        </authorList>
    </citation>
    <scope>NUCLEOTIDE SEQUENCE [LARGE SCALE GENOMIC DNA]</scope>
    <source>
        <strain evidence="4">CCUG 58411</strain>
    </source>
</reference>
<accession>A0ABW3PEK6</accession>
<dbReference type="Pfam" id="PF13719">
    <property type="entry name" value="Zn_ribbon_5"/>
    <property type="match status" value="1"/>
</dbReference>
<protein>
    <submittedName>
        <fullName evidence="3">DUF3426 domain-containing protein</fullName>
    </submittedName>
</protein>
<dbReference type="Proteomes" id="UP001597206">
    <property type="component" value="Unassembled WGS sequence"/>
</dbReference>
<organism evidence="3 4">
    <name type="scientific">Methylophilus flavus</name>
    <dbReference type="NCBI Taxonomy" id="640084"/>
    <lineage>
        <taxon>Bacteria</taxon>
        <taxon>Pseudomonadati</taxon>
        <taxon>Pseudomonadota</taxon>
        <taxon>Betaproteobacteria</taxon>
        <taxon>Nitrosomonadales</taxon>
        <taxon>Methylophilaceae</taxon>
        <taxon>Methylophilus</taxon>
    </lineage>
</organism>
<keyword evidence="1" id="KW-1133">Transmembrane helix</keyword>
<dbReference type="NCBIfam" id="TIGR02098">
    <property type="entry name" value="MJ0042_CXXC"/>
    <property type="match status" value="1"/>
</dbReference>